<evidence type="ECO:0000256" key="1">
    <source>
        <dbReference type="SAM" id="MobiDB-lite"/>
    </source>
</evidence>
<proteinExistence type="predicted"/>
<dbReference type="InterPro" id="IPR029044">
    <property type="entry name" value="Nucleotide-diphossugar_trans"/>
</dbReference>
<gene>
    <name evidence="2" type="ordered locus">DvMF_2909</name>
</gene>
<dbReference type="AlphaFoldDB" id="B8DS91"/>
<feature type="region of interest" description="Disordered" evidence="1">
    <location>
        <begin position="41"/>
        <end position="64"/>
    </location>
</feature>
<dbReference type="HOGENOM" id="CLU_038907_0_0_7"/>
<sequence length="503" mass="53390">MSIAPETPREAARPDVTVTPDATDALLAAYTATVLGFRLGGAGQEKPADDVPGLPRPDADAPQQAVRQAADKAVRLALRSGRPHLVLLGTGDGALPEAVCAALNAAASAAGRPASATVPRLTLCDLAPDRMRTALASGLLRDFTAPTPAPDAPRLLADTSPWALLLLLRGTGVTPETATLVPNPFLPEAETEALHRWRRLFAGCVPVTLTHAEQDARQHPGEGADRPPHLAGLTDPTGLADLADLPDLGVGAILHPAEPDLPAFFAQVPGWVREMAVVWDGAPPDFDPIPLCPVPLRQAVRPLGGDFSAQRNAMLGLLSTQWCLYLDADERLEPHAWALLPRLMAVPGAGAWLLPRATAYPDADHLRVGYGLWPDVQLRLFRRMPGVCFRGAVHERVVGVHGHTCLLGDVWIDHLSWTAKDRDALAERLRVFNAAGAGQAAPAPSGGLHRLSTEYPALPRSLFAHAGLVSGDSARPARDSAELRDTEAAAHRHHLALRLPLSP</sequence>
<organism evidence="2">
    <name type="scientific">Nitratidesulfovibrio vulgaris (strain DSM 19637 / Miyazaki F)</name>
    <name type="common">Desulfovibrio vulgaris</name>
    <dbReference type="NCBI Taxonomy" id="883"/>
    <lineage>
        <taxon>Bacteria</taxon>
        <taxon>Pseudomonadati</taxon>
        <taxon>Thermodesulfobacteriota</taxon>
        <taxon>Desulfovibrionia</taxon>
        <taxon>Desulfovibrionales</taxon>
        <taxon>Desulfovibrionaceae</taxon>
        <taxon>Nitratidesulfovibrio</taxon>
    </lineage>
</organism>
<dbReference type="eggNOG" id="COG0463">
    <property type="taxonomic scope" value="Bacteria"/>
</dbReference>
<protein>
    <recommendedName>
        <fullName evidence="3">Glycosyl transferase family 2</fullName>
    </recommendedName>
</protein>
<dbReference type="SUPFAM" id="SSF53448">
    <property type="entry name" value="Nucleotide-diphospho-sugar transferases"/>
    <property type="match status" value="1"/>
</dbReference>
<evidence type="ECO:0000313" key="2">
    <source>
        <dbReference type="EMBL" id="ACL09846.1"/>
    </source>
</evidence>
<dbReference type="KEGG" id="dvm:DvMF_2909"/>
<dbReference type="STRING" id="883.DvMF_2909"/>
<reference evidence="2" key="1">
    <citation type="submission" date="2008-10" db="EMBL/GenBank/DDBJ databases">
        <title>Complete sequence of Desulfovibrio vulgaris str. 'Miyazaki F'.</title>
        <authorList>
            <person name="Lucas S."/>
            <person name="Copeland A."/>
            <person name="Lapidus A."/>
            <person name="Glavina del Rio T."/>
            <person name="Dalin E."/>
            <person name="Tice H."/>
            <person name="Bruce D."/>
            <person name="Goodwin L."/>
            <person name="Pitluck S."/>
            <person name="Sims D."/>
            <person name="Brettin T."/>
            <person name="Detter J.C."/>
            <person name="Han C."/>
            <person name="Larimer F."/>
            <person name="Land M."/>
            <person name="Hauser L."/>
            <person name="Kyrpides N."/>
            <person name="Mikhailova N."/>
            <person name="Hazen T.C."/>
            <person name="Richardson P."/>
        </authorList>
    </citation>
    <scope>NUCLEOTIDE SEQUENCE</scope>
    <source>
        <strain evidence="2">Miyazaki F</strain>
    </source>
</reference>
<dbReference type="EMBL" id="CP001197">
    <property type="protein sequence ID" value="ACL09846.1"/>
    <property type="molecule type" value="Genomic_DNA"/>
</dbReference>
<evidence type="ECO:0008006" key="3">
    <source>
        <dbReference type="Google" id="ProtNLM"/>
    </source>
</evidence>
<accession>B8DS91</accession>
<name>B8DS91_NITV9</name>